<accession>A0A840I040</accession>
<name>A0A840I040_9SPHN</name>
<dbReference type="AlphaFoldDB" id="A0A840I040"/>
<dbReference type="PANTHER" id="PTHR43756:SF5">
    <property type="entry name" value="CHOLINE MONOOXYGENASE, CHLOROPLASTIC"/>
    <property type="match status" value="1"/>
</dbReference>
<reference evidence="8 9" key="1">
    <citation type="submission" date="2020-08" db="EMBL/GenBank/DDBJ databases">
        <title>Genomic Encyclopedia of Type Strains, Phase IV (KMG-IV): sequencing the most valuable type-strain genomes for metagenomic binning, comparative biology and taxonomic classification.</title>
        <authorList>
            <person name="Goeker M."/>
        </authorList>
    </citation>
    <scope>NUCLEOTIDE SEQUENCE [LARGE SCALE GENOMIC DNA]</scope>
    <source>
        <strain evidence="8 9">DSM 7465</strain>
    </source>
</reference>
<dbReference type="InterPro" id="IPR017941">
    <property type="entry name" value="Rieske_2Fe-2S"/>
</dbReference>
<feature type="domain" description="Rieske" evidence="7">
    <location>
        <begin position="57"/>
        <end position="171"/>
    </location>
</feature>
<gene>
    <name evidence="8" type="ORF">HNQ99_003364</name>
</gene>
<dbReference type="GO" id="GO:0051537">
    <property type="term" value="F:2 iron, 2 sulfur cluster binding"/>
    <property type="evidence" value="ECO:0007669"/>
    <property type="project" value="UniProtKB-KW"/>
</dbReference>
<evidence type="ECO:0000256" key="1">
    <source>
        <dbReference type="ARBA" id="ARBA00001962"/>
    </source>
</evidence>
<dbReference type="InterPro" id="IPR036922">
    <property type="entry name" value="Rieske_2Fe-2S_sf"/>
</dbReference>
<dbReference type="Gene3D" id="2.102.10.10">
    <property type="entry name" value="Rieske [2Fe-2S] iron-sulphur domain"/>
    <property type="match status" value="1"/>
</dbReference>
<evidence type="ECO:0000256" key="6">
    <source>
        <dbReference type="ARBA" id="ARBA00023014"/>
    </source>
</evidence>
<dbReference type="CDD" id="cd03469">
    <property type="entry name" value="Rieske_RO_Alpha_N"/>
    <property type="match status" value="1"/>
</dbReference>
<dbReference type="GO" id="GO:0051213">
    <property type="term" value="F:dioxygenase activity"/>
    <property type="evidence" value="ECO:0007669"/>
    <property type="project" value="UniProtKB-KW"/>
</dbReference>
<keyword evidence="9" id="KW-1185">Reference proteome</keyword>
<dbReference type="RefSeq" id="WP_184477608.1">
    <property type="nucleotide sequence ID" value="NZ_JACHOV010000027.1"/>
</dbReference>
<evidence type="ECO:0000256" key="4">
    <source>
        <dbReference type="ARBA" id="ARBA00023002"/>
    </source>
</evidence>
<keyword evidence="6" id="KW-0411">Iron-sulfur</keyword>
<protein>
    <submittedName>
        <fullName evidence="8">Phenylpropionate dioxygenase-like ring-hydroxylating dioxygenase large terminal subunit</fullName>
    </submittedName>
</protein>
<keyword evidence="8" id="KW-0223">Dioxygenase</keyword>
<keyword evidence="3" id="KW-0479">Metal-binding</keyword>
<dbReference type="SUPFAM" id="SSF50022">
    <property type="entry name" value="ISP domain"/>
    <property type="match status" value="1"/>
</dbReference>
<dbReference type="Pfam" id="PF00355">
    <property type="entry name" value="Rieske"/>
    <property type="match status" value="1"/>
</dbReference>
<organism evidence="8 9">
    <name type="scientific">Rhizorhapis suberifaciens</name>
    <name type="common">corky root of lettuce</name>
    <dbReference type="NCBI Taxonomy" id="13656"/>
    <lineage>
        <taxon>Bacteria</taxon>
        <taxon>Pseudomonadati</taxon>
        <taxon>Pseudomonadota</taxon>
        <taxon>Alphaproteobacteria</taxon>
        <taxon>Sphingomonadales</taxon>
        <taxon>Sphingomonadaceae</taxon>
        <taxon>Rhizorhapis</taxon>
    </lineage>
</organism>
<evidence type="ECO:0000313" key="9">
    <source>
        <dbReference type="Proteomes" id="UP000575068"/>
    </source>
</evidence>
<dbReference type="SUPFAM" id="SSF55961">
    <property type="entry name" value="Bet v1-like"/>
    <property type="match status" value="1"/>
</dbReference>
<sequence>MDYDYKTGFVSYPDAEPGSPASKAPYIDHGTDRVDPRRYYTHEEAALEWEHMWTKSWMFVGLAHDIPEIGDWFKVELGKESFIIVRNAEGDEGIAAYFNVCPHRGNRIVHSDFGSTGSGSCFQCDFHGWKFGLDGKNVEIRDEFLFRKEAVAHRPGLKPVRCGVWNSLVFISLDPSGKSLMEHLDVIPQHLAPYPFEKYKVIRDIETCWNANWKTALDAFIEFYHADDVHPQLLTFTETLECQYDLYGNGNSRMIIPIGYVTSRNEDRETVTDTLKGFLQFFGGNPDNYAHLKGHEYFKALVDVRREWAKRHGYAHFDDLSDNQVNDDWNYFVFPNITINVFSDSLLIQIFSPHESDPSKSHYRAISLCLPVGGTQDMVMDPGQFGPEAVSPPGWDGSVRPAKIIPQTLEEFGSVLAQDAVRVPEVQKGIESMAFDGYVLSESETRIRHYHAEIDRLIGRRT</sequence>
<evidence type="ECO:0000256" key="3">
    <source>
        <dbReference type="ARBA" id="ARBA00022723"/>
    </source>
</evidence>
<comment type="caution">
    <text evidence="8">The sequence shown here is derived from an EMBL/GenBank/DDBJ whole genome shotgun (WGS) entry which is preliminary data.</text>
</comment>
<keyword evidence="2" id="KW-0001">2Fe-2S</keyword>
<proteinExistence type="predicted"/>
<dbReference type="PANTHER" id="PTHR43756">
    <property type="entry name" value="CHOLINE MONOOXYGENASE, CHLOROPLASTIC"/>
    <property type="match status" value="1"/>
</dbReference>
<dbReference type="InterPro" id="IPR015879">
    <property type="entry name" value="Ring_hydroxy_dOase_asu_C_dom"/>
</dbReference>
<evidence type="ECO:0000259" key="7">
    <source>
        <dbReference type="PROSITE" id="PS51296"/>
    </source>
</evidence>
<comment type="cofactor">
    <cofactor evidence="1">
        <name>Fe cation</name>
        <dbReference type="ChEBI" id="CHEBI:24875"/>
    </cofactor>
</comment>
<evidence type="ECO:0000313" key="8">
    <source>
        <dbReference type="EMBL" id="MBB4643026.1"/>
    </source>
</evidence>
<dbReference type="Proteomes" id="UP000575068">
    <property type="component" value="Unassembled WGS sequence"/>
</dbReference>
<keyword evidence="4" id="KW-0560">Oxidoreductase</keyword>
<evidence type="ECO:0000256" key="5">
    <source>
        <dbReference type="ARBA" id="ARBA00023004"/>
    </source>
</evidence>
<dbReference type="Gene3D" id="3.90.380.10">
    <property type="entry name" value="Naphthalene 1,2-dioxygenase Alpha Subunit, Chain A, domain 1"/>
    <property type="match status" value="1"/>
</dbReference>
<dbReference type="Pfam" id="PF00848">
    <property type="entry name" value="Ring_hydroxyl_A"/>
    <property type="match status" value="1"/>
</dbReference>
<evidence type="ECO:0000256" key="2">
    <source>
        <dbReference type="ARBA" id="ARBA00022714"/>
    </source>
</evidence>
<dbReference type="GO" id="GO:0005506">
    <property type="term" value="F:iron ion binding"/>
    <property type="evidence" value="ECO:0007669"/>
    <property type="project" value="InterPro"/>
</dbReference>
<keyword evidence="5" id="KW-0408">Iron</keyword>
<dbReference type="InterPro" id="IPR001663">
    <property type="entry name" value="Rng_hydr_dOase-A"/>
</dbReference>
<dbReference type="PROSITE" id="PS51296">
    <property type="entry name" value="RIESKE"/>
    <property type="match status" value="1"/>
</dbReference>
<dbReference type="PRINTS" id="PR00090">
    <property type="entry name" value="RNGDIOXGNASE"/>
</dbReference>
<dbReference type="EMBL" id="JACHOV010000027">
    <property type="protein sequence ID" value="MBB4643026.1"/>
    <property type="molecule type" value="Genomic_DNA"/>
</dbReference>